<evidence type="ECO:0000313" key="8">
    <source>
        <dbReference type="Proteomes" id="UP000757900"/>
    </source>
</evidence>
<dbReference type="PANTHER" id="PTHR42681">
    <property type="entry name" value="MALONYL-COA-ACYL CARRIER PROTEIN TRANSACYLASE, MITOCHONDRIAL"/>
    <property type="match status" value="1"/>
</dbReference>
<dbReference type="InterPro" id="IPR016035">
    <property type="entry name" value="Acyl_Trfase/lysoPLipase"/>
</dbReference>
<feature type="active site" evidence="5">
    <location>
        <position position="202"/>
    </location>
</feature>
<feature type="domain" description="Malonyl-CoA:ACP transacylase (MAT)" evidence="6">
    <location>
        <begin position="6"/>
        <end position="308"/>
    </location>
</feature>
<dbReference type="RefSeq" id="WP_315019082.1">
    <property type="nucleotide sequence ID" value="NZ_CAUQKM010000015.1"/>
</dbReference>
<dbReference type="SMART" id="SM00827">
    <property type="entry name" value="PKS_AT"/>
    <property type="match status" value="1"/>
</dbReference>
<dbReference type="PIRSF" id="PIRSF000446">
    <property type="entry name" value="Mct"/>
    <property type="match status" value="1"/>
</dbReference>
<dbReference type="GO" id="GO:0004314">
    <property type="term" value="F:[acyl-carrier-protein] S-malonyltransferase activity"/>
    <property type="evidence" value="ECO:0007669"/>
    <property type="project" value="UniProtKB-EC"/>
</dbReference>
<keyword evidence="1 4" id="KW-0808">Transferase</keyword>
<comment type="catalytic activity">
    <reaction evidence="3 4">
        <text>holo-[ACP] + malonyl-CoA = malonyl-[ACP] + CoA</text>
        <dbReference type="Rhea" id="RHEA:41792"/>
        <dbReference type="Rhea" id="RHEA-COMP:9623"/>
        <dbReference type="Rhea" id="RHEA-COMP:9685"/>
        <dbReference type="ChEBI" id="CHEBI:57287"/>
        <dbReference type="ChEBI" id="CHEBI:57384"/>
        <dbReference type="ChEBI" id="CHEBI:64479"/>
        <dbReference type="ChEBI" id="CHEBI:78449"/>
        <dbReference type="EC" id="2.3.1.39"/>
    </reaction>
</comment>
<evidence type="ECO:0000256" key="4">
    <source>
        <dbReference type="PIRNR" id="PIRNR000446"/>
    </source>
</evidence>
<dbReference type="EMBL" id="JABZFV010000086">
    <property type="protein sequence ID" value="MBF0934901.1"/>
    <property type="molecule type" value="Genomic_DNA"/>
</dbReference>
<dbReference type="InterPro" id="IPR014043">
    <property type="entry name" value="Acyl_transferase_dom"/>
</dbReference>
<organism evidence="7 8">
    <name type="scientific">Abiotrophia defectiva</name>
    <name type="common">Streptococcus defectivus</name>
    <dbReference type="NCBI Taxonomy" id="46125"/>
    <lineage>
        <taxon>Bacteria</taxon>
        <taxon>Bacillati</taxon>
        <taxon>Bacillota</taxon>
        <taxon>Bacilli</taxon>
        <taxon>Lactobacillales</taxon>
        <taxon>Aerococcaceae</taxon>
        <taxon>Abiotrophia</taxon>
    </lineage>
</organism>
<reference evidence="7" key="1">
    <citation type="submission" date="2020-04" db="EMBL/GenBank/DDBJ databases">
        <title>Deep metagenomics examines the oral microbiome during advanced dental caries in children, revealing novel taxa and co-occurrences with host molecules.</title>
        <authorList>
            <person name="Baker J.L."/>
            <person name="Morton J.T."/>
            <person name="Dinis M."/>
            <person name="Alvarez R."/>
            <person name="Tran N.C."/>
            <person name="Knight R."/>
            <person name="Edlund A."/>
        </authorList>
    </citation>
    <scope>NUCLEOTIDE SEQUENCE</scope>
    <source>
        <strain evidence="7">JCVI_23_bin.16</strain>
    </source>
</reference>
<sequence>MKLALIFNGQGAHYAGMGMDFDRQFPQASAVYEQAEAVTGWPLREWIQQEPERFGQTRYAQVAITSTSLAIYRSIQDLLPPVSYMAGLSLGEYSALVASGALDQASAFALLQERGELMSRQCEALASDSPCQMAAVMGVPYEECQALVAQVADQEPLYIANINSSAQIIVAGTIAAVERFKEIAKAAGYKKVIPLKVEGPFHSPLMANAQEAMAQALEKVTFKQGDVPVISNTTLDLHQPESLSQVLVRHLVEPVYWKQTIDKLVEEGVTHLVQIGPGNTLAGLLKREGLPLKVQVLDKVEDLDALKNFLTEEE</sequence>
<gene>
    <name evidence="7" type="ORF">HXK00_04555</name>
</gene>
<dbReference type="InterPro" id="IPR016036">
    <property type="entry name" value="Malonyl_transacylase_ACP-bd"/>
</dbReference>
<evidence type="ECO:0000256" key="2">
    <source>
        <dbReference type="ARBA" id="ARBA00023315"/>
    </source>
</evidence>
<evidence type="ECO:0000259" key="6">
    <source>
        <dbReference type="SMART" id="SM00827"/>
    </source>
</evidence>
<comment type="similarity">
    <text evidence="4">Belongs to the fabD family.</text>
</comment>
<name>A0A929MP09_ABIDE</name>
<dbReference type="EC" id="2.3.1.39" evidence="4"/>
<dbReference type="Gene3D" id="3.40.366.10">
    <property type="entry name" value="Malonyl-Coenzyme A Acyl Carrier Protein, domain 2"/>
    <property type="match status" value="1"/>
</dbReference>
<evidence type="ECO:0000256" key="1">
    <source>
        <dbReference type="ARBA" id="ARBA00022679"/>
    </source>
</evidence>
<comment type="caution">
    <text evidence="7">The sequence shown here is derived from an EMBL/GenBank/DDBJ whole genome shotgun (WGS) entry which is preliminary data.</text>
</comment>
<dbReference type="AlphaFoldDB" id="A0A929MP09"/>
<dbReference type="GO" id="GO:0005829">
    <property type="term" value="C:cytosol"/>
    <property type="evidence" value="ECO:0007669"/>
    <property type="project" value="TreeGrafter"/>
</dbReference>
<dbReference type="SUPFAM" id="SSF52151">
    <property type="entry name" value="FabD/lysophospholipase-like"/>
    <property type="match status" value="1"/>
</dbReference>
<dbReference type="Pfam" id="PF00698">
    <property type="entry name" value="Acyl_transf_1"/>
    <property type="match status" value="1"/>
</dbReference>
<dbReference type="Proteomes" id="UP000757900">
    <property type="component" value="Unassembled WGS sequence"/>
</dbReference>
<dbReference type="InterPro" id="IPR050858">
    <property type="entry name" value="Mal-CoA-ACP_Trans/PKS_FabD"/>
</dbReference>
<evidence type="ECO:0000256" key="3">
    <source>
        <dbReference type="ARBA" id="ARBA00048462"/>
    </source>
</evidence>
<dbReference type="InterPro" id="IPR024925">
    <property type="entry name" value="Malonyl_CoA-ACP_transAc"/>
</dbReference>
<evidence type="ECO:0000256" key="5">
    <source>
        <dbReference type="PIRSR" id="PIRSR000446-1"/>
    </source>
</evidence>
<dbReference type="PANTHER" id="PTHR42681:SF1">
    <property type="entry name" value="MALONYL-COA-ACYL CARRIER PROTEIN TRANSACYLASE, MITOCHONDRIAL"/>
    <property type="match status" value="1"/>
</dbReference>
<feature type="active site" evidence="5">
    <location>
        <position position="89"/>
    </location>
</feature>
<keyword evidence="2 4" id="KW-0012">Acyltransferase</keyword>
<evidence type="ECO:0000313" key="7">
    <source>
        <dbReference type="EMBL" id="MBF0934901.1"/>
    </source>
</evidence>
<dbReference type="GO" id="GO:0006633">
    <property type="term" value="P:fatty acid biosynthetic process"/>
    <property type="evidence" value="ECO:0007669"/>
    <property type="project" value="TreeGrafter"/>
</dbReference>
<proteinExistence type="inferred from homology"/>
<dbReference type="SUPFAM" id="SSF55048">
    <property type="entry name" value="Probable ACP-binding domain of malonyl-CoA ACP transacylase"/>
    <property type="match status" value="1"/>
</dbReference>
<dbReference type="Gene3D" id="3.30.70.250">
    <property type="entry name" value="Malonyl-CoA ACP transacylase, ACP-binding"/>
    <property type="match status" value="1"/>
</dbReference>
<dbReference type="InterPro" id="IPR001227">
    <property type="entry name" value="Ac_transferase_dom_sf"/>
</dbReference>
<protein>
    <recommendedName>
        <fullName evidence="4">Malonyl CoA-acyl carrier protein transacylase</fullName>
        <ecNumber evidence="4">2.3.1.39</ecNumber>
    </recommendedName>
</protein>
<accession>A0A929MP09</accession>